<feature type="transmembrane region" description="Helical" evidence="1">
    <location>
        <begin position="200"/>
        <end position="219"/>
    </location>
</feature>
<feature type="transmembrane region" description="Helical" evidence="1">
    <location>
        <begin position="83"/>
        <end position="104"/>
    </location>
</feature>
<feature type="transmembrane region" description="Helical" evidence="1">
    <location>
        <begin position="124"/>
        <end position="143"/>
    </location>
</feature>
<dbReference type="Proteomes" id="UP000324595">
    <property type="component" value="Unassembled WGS sequence"/>
</dbReference>
<dbReference type="GO" id="GO:0004175">
    <property type="term" value="F:endopeptidase activity"/>
    <property type="evidence" value="ECO:0007669"/>
    <property type="project" value="UniProtKB-ARBA"/>
</dbReference>
<keyword evidence="4" id="KW-1185">Reference proteome</keyword>
<proteinExistence type="predicted"/>
<dbReference type="PANTHER" id="PTHR39430:SF1">
    <property type="entry name" value="PROTEASE"/>
    <property type="match status" value="1"/>
</dbReference>
<feature type="transmembrane region" description="Helical" evidence="1">
    <location>
        <begin position="226"/>
        <end position="244"/>
    </location>
</feature>
<feature type="transmembrane region" description="Helical" evidence="1">
    <location>
        <begin position="170"/>
        <end position="188"/>
    </location>
</feature>
<protein>
    <recommendedName>
        <fullName evidence="2">CAAX prenyl protease 2/Lysostaphin resistance protein A-like domain-containing protein</fullName>
    </recommendedName>
</protein>
<reference evidence="3 4" key="1">
    <citation type="submission" date="2019-07" db="EMBL/GenBank/DDBJ databases">
        <title>Genomic Encyclopedia of Archaeal and Bacterial Type Strains, Phase II (KMG-II): from individual species to whole genera.</title>
        <authorList>
            <person name="Goeker M."/>
        </authorList>
    </citation>
    <scope>NUCLEOTIDE SEQUENCE [LARGE SCALE GENOMIC DNA]</scope>
    <source>
        <strain evidence="3 4">DSM 21935</strain>
    </source>
</reference>
<keyword evidence="1" id="KW-1133">Transmembrane helix</keyword>
<dbReference type="PANTHER" id="PTHR39430">
    <property type="entry name" value="MEMBRANE-ASSOCIATED PROTEASE-RELATED"/>
    <property type="match status" value="1"/>
</dbReference>
<organism evidence="3 4">
    <name type="scientific">Fodinibius salinus</name>
    <dbReference type="NCBI Taxonomy" id="860790"/>
    <lineage>
        <taxon>Bacteria</taxon>
        <taxon>Pseudomonadati</taxon>
        <taxon>Balneolota</taxon>
        <taxon>Balneolia</taxon>
        <taxon>Balneolales</taxon>
        <taxon>Balneolaceae</taxon>
        <taxon>Fodinibius</taxon>
    </lineage>
</organism>
<gene>
    <name evidence="3" type="ORF">LX73_1500</name>
</gene>
<dbReference type="EMBL" id="VNHY01000002">
    <property type="protein sequence ID" value="TYP93789.1"/>
    <property type="molecule type" value="Genomic_DNA"/>
</dbReference>
<dbReference type="RefSeq" id="WP_148898839.1">
    <property type="nucleotide sequence ID" value="NZ_VNHY01000002.1"/>
</dbReference>
<dbReference type="Pfam" id="PF02517">
    <property type="entry name" value="Rce1-like"/>
    <property type="match status" value="1"/>
</dbReference>
<dbReference type="AlphaFoldDB" id="A0A5D3YNR3"/>
<feature type="transmembrane region" description="Helical" evidence="1">
    <location>
        <begin position="264"/>
        <end position="287"/>
    </location>
</feature>
<evidence type="ECO:0000256" key="1">
    <source>
        <dbReference type="SAM" id="Phobius"/>
    </source>
</evidence>
<dbReference type="InterPro" id="IPR003675">
    <property type="entry name" value="Rce1/LyrA-like_dom"/>
</dbReference>
<dbReference type="GO" id="GO:0080120">
    <property type="term" value="P:CAAX-box protein maturation"/>
    <property type="evidence" value="ECO:0007669"/>
    <property type="project" value="UniProtKB-ARBA"/>
</dbReference>
<feature type="transmembrane region" description="Helical" evidence="1">
    <location>
        <begin position="18"/>
        <end position="38"/>
    </location>
</feature>
<evidence type="ECO:0000313" key="3">
    <source>
        <dbReference type="EMBL" id="TYP93789.1"/>
    </source>
</evidence>
<name>A0A5D3YNR3_9BACT</name>
<evidence type="ECO:0000313" key="4">
    <source>
        <dbReference type="Proteomes" id="UP000324595"/>
    </source>
</evidence>
<accession>A0A5D3YNR3</accession>
<keyword evidence="1" id="KW-0472">Membrane</keyword>
<keyword evidence="1" id="KW-0812">Transmembrane</keyword>
<sequence length="315" mass="34546">MNIILNNNENRARAGWRLLLQIICMVLLVGIVTLAMPFTQNDTLKVISILPQFLGVIASLWIAARFFDKRRWQEYGLSFNAQWFLDAFAGAVIAAAAVAVIFLVEWYLGWIIITDYGWNTTSEISFTTGMISSLGAMLMVSFYEELFSRGYQILNLTEGLQYPQLGERGGVAIAVLLSSSLFGILHFFNPSASATSTGNIILAGIVLALPYILTGSLALSVGLHFGWNFTLGAIAGFPVSGFHFEASVITIKQLGSSLWTGGRFGPEAGLIVLLGLGVMAGGAIIYIQQQRRELTIHHCFTKKYQSPHKADELKR</sequence>
<evidence type="ECO:0000259" key="2">
    <source>
        <dbReference type="Pfam" id="PF02517"/>
    </source>
</evidence>
<dbReference type="OrthoDB" id="324900at2"/>
<comment type="caution">
    <text evidence="3">The sequence shown here is derived from an EMBL/GenBank/DDBJ whole genome shotgun (WGS) entry which is preliminary data.</text>
</comment>
<feature type="domain" description="CAAX prenyl protease 2/Lysostaphin resistance protein A-like" evidence="2">
    <location>
        <begin position="131"/>
        <end position="229"/>
    </location>
</feature>
<feature type="transmembrane region" description="Helical" evidence="1">
    <location>
        <begin position="44"/>
        <end position="63"/>
    </location>
</feature>